<sequence>MKLEENMLPSAEELRASMPPSPAGESGGADLKPYFPMFAKLAGEAAARGEKGIVIKFEVADYADEAACGKAITAMGEELERLGYICCVSYDTYALKLNEGRVTSSIMRNPAIIAMTVIW</sequence>
<name>A0A921AVD5_9BACT</name>
<evidence type="ECO:0000313" key="2">
    <source>
        <dbReference type="EMBL" id="HJD96595.1"/>
    </source>
</evidence>
<dbReference type="EMBL" id="DYZA01000056">
    <property type="protein sequence ID" value="HJD96595.1"/>
    <property type="molecule type" value="Genomic_DNA"/>
</dbReference>
<reference evidence="2" key="1">
    <citation type="journal article" date="2021" name="PeerJ">
        <title>Extensive microbial diversity within the chicken gut microbiome revealed by metagenomics and culture.</title>
        <authorList>
            <person name="Gilroy R."/>
            <person name="Ravi A."/>
            <person name="Getino M."/>
            <person name="Pursley I."/>
            <person name="Horton D.L."/>
            <person name="Alikhan N.F."/>
            <person name="Baker D."/>
            <person name="Gharbi K."/>
            <person name="Hall N."/>
            <person name="Watson M."/>
            <person name="Adriaenssens E.M."/>
            <person name="Foster-Nyarko E."/>
            <person name="Jarju S."/>
            <person name="Secka A."/>
            <person name="Antonio M."/>
            <person name="Oren A."/>
            <person name="Chaudhuri R.R."/>
            <person name="La Ragione R."/>
            <person name="Hildebrand F."/>
            <person name="Pallen M.J."/>
        </authorList>
    </citation>
    <scope>NUCLEOTIDE SEQUENCE</scope>
    <source>
        <strain evidence="2">ChiGjej2B2-19336</strain>
    </source>
</reference>
<comment type="caution">
    <text evidence="2">The sequence shown here is derived from an EMBL/GenBank/DDBJ whole genome shotgun (WGS) entry which is preliminary data.</text>
</comment>
<organism evidence="2 3">
    <name type="scientific">Mailhella massiliensis</name>
    <dbReference type="NCBI Taxonomy" id="1903261"/>
    <lineage>
        <taxon>Bacteria</taxon>
        <taxon>Pseudomonadati</taxon>
        <taxon>Thermodesulfobacteriota</taxon>
        <taxon>Desulfovibrionia</taxon>
        <taxon>Desulfovibrionales</taxon>
        <taxon>Desulfovibrionaceae</taxon>
        <taxon>Mailhella</taxon>
    </lineage>
</organism>
<evidence type="ECO:0000313" key="3">
    <source>
        <dbReference type="Proteomes" id="UP000698963"/>
    </source>
</evidence>
<accession>A0A921AVD5</accession>
<dbReference type="AlphaFoldDB" id="A0A921AVD5"/>
<reference evidence="2" key="2">
    <citation type="submission" date="2021-09" db="EMBL/GenBank/DDBJ databases">
        <authorList>
            <person name="Gilroy R."/>
        </authorList>
    </citation>
    <scope>NUCLEOTIDE SEQUENCE</scope>
    <source>
        <strain evidence="2">ChiGjej2B2-19336</strain>
    </source>
</reference>
<feature type="region of interest" description="Disordered" evidence="1">
    <location>
        <begin position="1"/>
        <end position="28"/>
    </location>
</feature>
<proteinExistence type="predicted"/>
<protein>
    <submittedName>
        <fullName evidence="2">Uncharacterized protein</fullName>
    </submittedName>
</protein>
<evidence type="ECO:0000256" key="1">
    <source>
        <dbReference type="SAM" id="MobiDB-lite"/>
    </source>
</evidence>
<dbReference type="RefSeq" id="WP_304121018.1">
    <property type="nucleotide sequence ID" value="NZ_DYZA01000056.1"/>
</dbReference>
<dbReference type="Proteomes" id="UP000698963">
    <property type="component" value="Unassembled WGS sequence"/>
</dbReference>
<gene>
    <name evidence="2" type="ORF">K8W16_02975</name>
</gene>